<reference evidence="8 9" key="1">
    <citation type="submission" date="2019-02" db="EMBL/GenBank/DDBJ databases">
        <title>Deep-cultivation of Planctomycetes and their phenomic and genomic characterization uncovers novel biology.</title>
        <authorList>
            <person name="Wiegand S."/>
            <person name="Jogler M."/>
            <person name="Boedeker C."/>
            <person name="Pinto D."/>
            <person name="Vollmers J."/>
            <person name="Rivas-Marin E."/>
            <person name="Kohn T."/>
            <person name="Peeters S.H."/>
            <person name="Heuer A."/>
            <person name="Rast P."/>
            <person name="Oberbeckmann S."/>
            <person name="Bunk B."/>
            <person name="Jeske O."/>
            <person name="Meyerdierks A."/>
            <person name="Storesund J.E."/>
            <person name="Kallscheuer N."/>
            <person name="Luecker S."/>
            <person name="Lage O.M."/>
            <person name="Pohl T."/>
            <person name="Merkel B.J."/>
            <person name="Hornburger P."/>
            <person name="Mueller R.-W."/>
            <person name="Bruemmer F."/>
            <person name="Labrenz M."/>
            <person name="Spormann A.M."/>
            <person name="Op Den Camp H."/>
            <person name="Overmann J."/>
            <person name="Amann R."/>
            <person name="Jetten M.S.M."/>
            <person name="Mascher T."/>
            <person name="Medema M.H."/>
            <person name="Devos D.P."/>
            <person name="Kaster A.-K."/>
            <person name="Ovreas L."/>
            <person name="Rohde M."/>
            <person name="Galperin M.Y."/>
            <person name="Jogler C."/>
        </authorList>
    </citation>
    <scope>NUCLEOTIDE SEQUENCE [LARGE SCALE GENOMIC DNA]</scope>
    <source>
        <strain evidence="8 9">Pan14r</strain>
    </source>
</reference>
<dbReference type="SUPFAM" id="SSF56655">
    <property type="entry name" value="Carbohydrate phosphatase"/>
    <property type="match status" value="1"/>
</dbReference>
<dbReference type="InterPro" id="IPR000760">
    <property type="entry name" value="Inositol_monophosphatase-like"/>
</dbReference>
<feature type="binding site" evidence="6">
    <location>
        <position position="91"/>
    </location>
    <ligand>
        <name>Mg(2+)</name>
        <dbReference type="ChEBI" id="CHEBI:18420"/>
        <label>1</label>
        <note>catalytic</note>
    </ligand>
</feature>
<feature type="binding site" evidence="6">
    <location>
        <position position="110"/>
    </location>
    <ligand>
        <name>Mg(2+)</name>
        <dbReference type="ChEBI" id="CHEBI:18420"/>
        <label>1</label>
        <note>catalytic</note>
    </ligand>
</feature>
<keyword evidence="3 6" id="KW-0479">Metal-binding</keyword>
<dbReference type="GO" id="GO:0008934">
    <property type="term" value="F:inositol monophosphate 1-phosphatase activity"/>
    <property type="evidence" value="ECO:0007669"/>
    <property type="project" value="InterPro"/>
</dbReference>
<comment type="similarity">
    <text evidence="7">Belongs to the inositol monophosphatase superfamily.</text>
</comment>
<accession>A0A5C5XS73</accession>
<keyword evidence="4 7" id="KW-0378">Hydrolase</keyword>
<keyword evidence="9" id="KW-1185">Reference proteome</keyword>
<dbReference type="PRINTS" id="PR00377">
    <property type="entry name" value="IMPHPHTASES"/>
</dbReference>
<feature type="binding site" evidence="6">
    <location>
        <position position="237"/>
    </location>
    <ligand>
        <name>Mg(2+)</name>
        <dbReference type="ChEBI" id="CHEBI:18420"/>
        <label>1</label>
        <note>catalytic</note>
    </ligand>
</feature>
<proteinExistence type="inferred from homology"/>
<evidence type="ECO:0000256" key="7">
    <source>
        <dbReference type="RuleBase" id="RU364068"/>
    </source>
</evidence>
<dbReference type="PANTHER" id="PTHR20854">
    <property type="entry name" value="INOSITOL MONOPHOSPHATASE"/>
    <property type="match status" value="1"/>
</dbReference>
<dbReference type="Proteomes" id="UP000317238">
    <property type="component" value="Unassembled WGS sequence"/>
</dbReference>
<dbReference type="InterPro" id="IPR020583">
    <property type="entry name" value="Inositol_monoP_metal-BS"/>
</dbReference>
<keyword evidence="5 6" id="KW-0460">Magnesium</keyword>
<organism evidence="8 9">
    <name type="scientific">Crateriforma conspicua</name>
    <dbReference type="NCBI Taxonomy" id="2527996"/>
    <lineage>
        <taxon>Bacteria</taxon>
        <taxon>Pseudomonadati</taxon>
        <taxon>Planctomycetota</taxon>
        <taxon>Planctomycetia</taxon>
        <taxon>Planctomycetales</taxon>
        <taxon>Planctomycetaceae</taxon>
        <taxon>Crateriforma</taxon>
    </lineage>
</organism>
<dbReference type="GO" id="GO:0006020">
    <property type="term" value="P:inositol metabolic process"/>
    <property type="evidence" value="ECO:0007669"/>
    <property type="project" value="TreeGrafter"/>
</dbReference>
<dbReference type="GO" id="GO:0007165">
    <property type="term" value="P:signal transduction"/>
    <property type="evidence" value="ECO:0007669"/>
    <property type="project" value="TreeGrafter"/>
</dbReference>
<dbReference type="Gene3D" id="3.30.540.10">
    <property type="entry name" value="Fructose-1,6-Bisphosphatase, subunit A, domain 1"/>
    <property type="match status" value="1"/>
</dbReference>
<dbReference type="PRINTS" id="PR01959">
    <property type="entry name" value="SBIMPHPHTASE"/>
</dbReference>
<evidence type="ECO:0000313" key="8">
    <source>
        <dbReference type="EMBL" id="TWT65754.1"/>
    </source>
</evidence>
<sequence length="287" mass="31950">MMDVVRFKRGCCYIVAAMTNPNTSKLLSVATDAARQAADVLMRYYRDGVQMRQKTGGNRTYDLVSDADETSEAVIAKCIRQTYPDHELLGEESLSDGDASAEHLWVIDPLDGTNNFAHRVPHFAISIAYYHQGRPVVGVVLNPVRDELFTAIKDQGAQFNGQAIVTPPAVSLDQVLIGCGFYYDRGDMMKRTLSAIEEFFDRHIHGIRRWGTASLDFCSVAQGHFGGFFEYQLSPWDFAAGQLIVQESGCLITTAKGDELPMQKTSVLAAHPDIYDAMLQITRRHHP</sequence>
<feature type="binding site" evidence="6">
    <location>
        <position position="108"/>
    </location>
    <ligand>
        <name>Mg(2+)</name>
        <dbReference type="ChEBI" id="CHEBI:18420"/>
        <label>1</label>
        <note>catalytic</note>
    </ligand>
</feature>
<comment type="catalytic activity">
    <reaction evidence="1 7">
        <text>a myo-inositol phosphate + H2O = myo-inositol + phosphate</text>
        <dbReference type="Rhea" id="RHEA:24056"/>
        <dbReference type="ChEBI" id="CHEBI:15377"/>
        <dbReference type="ChEBI" id="CHEBI:17268"/>
        <dbReference type="ChEBI" id="CHEBI:43474"/>
        <dbReference type="ChEBI" id="CHEBI:84139"/>
        <dbReference type="EC" id="3.1.3.25"/>
    </reaction>
</comment>
<evidence type="ECO:0000256" key="3">
    <source>
        <dbReference type="ARBA" id="ARBA00022723"/>
    </source>
</evidence>
<evidence type="ECO:0000256" key="4">
    <source>
        <dbReference type="ARBA" id="ARBA00022801"/>
    </source>
</evidence>
<dbReference type="Gene3D" id="3.40.190.80">
    <property type="match status" value="1"/>
</dbReference>
<name>A0A5C5XS73_9PLAN</name>
<protein>
    <recommendedName>
        <fullName evidence="7">Inositol-1-monophosphatase</fullName>
        <ecNumber evidence="7">3.1.3.25</ecNumber>
    </recommendedName>
</protein>
<dbReference type="PANTHER" id="PTHR20854:SF4">
    <property type="entry name" value="INOSITOL-1-MONOPHOSPHATASE-RELATED"/>
    <property type="match status" value="1"/>
</dbReference>
<dbReference type="FunFam" id="3.30.540.10:FF:000030">
    <property type="entry name" value="Inositol monophosphatase"/>
    <property type="match status" value="1"/>
</dbReference>
<dbReference type="AlphaFoldDB" id="A0A5C5XS73"/>
<dbReference type="PROSITE" id="PS00629">
    <property type="entry name" value="IMP_1"/>
    <property type="match status" value="1"/>
</dbReference>
<dbReference type="CDD" id="cd01639">
    <property type="entry name" value="IMPase"/>
    <property type="match status" value="1"/>
</dbReference>
<dbReference type="GO" id="GO:0046872">
    <property type="term" value="F:metal ion binding"/>
    <property type="evidence" value="ECO:0007669"/>
    <property type="project" value="UniProtKB-KW"/>
</dbReference>
<evidence type="ECO:0000313" key="9">
    <source>
        <dbReference type="Proteomes" id="UP000317238"/>
    </source>
</evidence>
<evidence type="ECO:0000256" key="5">
    <source>
        <dbReference type="ARBA" id="ARBA00022842"/>
    </source>
</evidence>
<feature type="binding site" evidence="6">
    <location>
        <position position="111"/>
    </location>
    <ligand>
        <name>Mg(2+)</name>
        <dbReference type="ChEBI" id="CHEBI:18420"/>
        <label>1</label>
        <note>catalytic</note>
    </ligand>
</feature>
<evidence type="ECO:0000256" key="2">
    <source>
        <dbReference type="ARBA" id="ARBA00001946"/>
    </source>
</evidence>
<dbReference type="EMBL" id="SJPL01000002">
    <property type="protein sequence ID" value="TWT65754.1"/>
    <property type="molecule type" value="Genomic_DNA"/>
</dbReference>
<dbReference type="InterPro" id="IPR022337">
    <property type="entry name" value="Inositol_monophosphatase_SuhB"/>
</dbReference>
<comment type="caution">
    <text evidence="8">The sequence shown here is derived from an EMBL/GenBank/DDBJ whole genome shotgun (WGS) entry which is preliminary data.</text>
</comment>
<dbReference type="InterPro" id="IPR033942">
    <property type="entry name" value="IMPase"/>
</dbReference>
<gene>
    <name evidence="8" type="primary">suhB_2</name>
    <name evidence="8" type="ORF">Pan14r_53030</name>
</gene>
<evidence type="ECO:0000256" key="6">
    <source>
        <dbReference type="PIRSR" id="PIRSR600760-2"/>
    </source>
</evidence>
<comment type="cofactor">
    <cofactor evidence="2 6 7">
        <name>Mg(2+)</name>
        <dbReference type="ChEBI" id="CHEBI:18420"/>
    </cofactor>
</comment>
<evidence type="ECO:0000256" key="1">
    <source>
        <dbReference type="ARBA" id="ARBA00001033"/>
    </source>
</evidence>
<dbReference type="Pfam" id="PF00459">
    <property type="entry name" value="Inositol_P"/>
    <property type="match status" value="1"/>
</dbReference>
<dbReference type="EC" id="3.1.3.25" evidence="7"/>